<comment type="caution">
    <text evidence="4">The sequence shown here is derived from an EMBL/GenBank/DDBJ whole genome shotgun (WGS) entry which is preliminary data.</text>
</comment>
<evidence type="ECO:0000259" key="3">
    <source>
        <dbReference type="Pfam" id="PF19295"/>
    </source>
</evidence>
<dbReference type="PANTHER" id="PTHR30508:SF1">
    <property type="entry name" value="UPF0051 PROTEIN ABCI8, CHLOROPLASTIC-RELATED"/>
    <property type="match status" value="1"/>
</dbReference>
<reference evidence="4 5" key="1">
    <citation type="submission" date="2018-04" db="EMBL/GenBank/DDBJ databases">
        <title>Genomic Encyclopedia of Type Strains, Phase IV (KMG-IV): sequencing the most valuable type-strain genomes for metagenomic binning, comparative biology and taxonomic classification.</title>
        <authorList>
            <person name="Goeker M."/>
        </authorList>
    </citation>
    <scope>NUCLEOTIDE SEQUENCE [LARGE SCALE GENOMIC DNA]</scope>
    <source>
        <strain evidence="4 5">DSM 28795</strain>
    </source>
</reference>
<gene>
    <name evidence="4" type="ORF">C7384_102237</name>
</gene>
<proteinExistence type="inferred from homology"/>
<evidence type="ECO:0000313" key="5">
    <source>
        <dbReference type="Proteomes" id="UP000245433"/>
    </source>
</evidence>
<accession>A0A2U1DCK6</accession>
<protein>
    <submittedName>
        <fullName evidence="4">Fe-S cluster assembly protein SufD</fullName>
    </submittedName>
</protein>
<dbReference type="EMBL" id="QEKT01000002">
    <property type="protein sequence ID" value="PVY85415.1"/>
    <property type="molecule type" value="Genomic_DNA"/>
</dbReference>
<evidence type="ECO:0000259" key="2">
    <source>
        <dbReference type="Pfam" id="PF01458"/>
    </source>
</evidence>
<evidence type="ECO:0000256" key="1">
    <source>
        <dbReference type="ARBA" id="ARBA00043967"/>
    </source>
</evidence>
<dbReference type="InterPro" id="IPR011542">
    <property type="entry name" value="SUF_FeS_clus_asmbl_SufD"/>
</dbReference>
<dbReference type="InterPro" id="IPR000825">
    <property type="entry name" value="SUF_FeS_clus_asmbl_SufBD_core"/>
</dbReference>
<dbReference type="RefSeq" id="WP_089937981.1">
    <property type="nucleotide sequence ID" value="NZ_CAKOEX010000002.1"/>
</dbReference>
<dbReference type="InterPro" id="IPR037284">
    <property type="entry name" value="SUF_FeS_clus_asmbl_SufBD_sf"/>
</dbReference>
<dbReference type="PANTHER" id="PTHR30508">
    <property type="entry name" value="FES CLUSTER ASSEMBLY PROTEIN SUF"/>
    <property type="match status" value="1"/>
</dbReference>
<dbReference type="InterPro" id="IPR055346">
    <property type="entry name" value="Fe-S_cluster_assembly_SufBD"/>
</dbReference>
<dbReference type="NCBIfam" id="TIGR01981">
    <property type="entry name" value="sufD"/>
    <property type="match status" value="1"/>
</dbReference>
<dbReference type="OrthoDB" id="9803529at2"/>
<dbReference type="AlphaFoldDB" id="A0A2U1DCK6"/>
<feature type="domain" description="SUF system FeS cluster assembly SufBD core" evidence="2">
    <location>
        <begin position="137"/>
        <end position="362"/>
    </location>
</feature>
<keyword evidence="5" id="KW-1185">Reference proteome</keyword>
<dbReference type="Pfam" id="PF19295">
    <property type="entry name" value="SufBD_N"/>
    <property type="match status" value="1"/>
</dbReference>
<dbReference type="SUPFAM" id="SSF101960">
    <property type="entry name" value="Stabilizer of iron transporter SufD"/>
    <property type="match status" value="1"/>
</dbReference>
<comment type="similarity">
    <text evidence="1">Belongs to the iron-sulfur cluster assembly SufBD family.</text>
</comment>
<dbReference type="InterPro" id="IPR045595">
    <property type="entry name" value="SufBD_N"/>
</dbReference>
<evidence type="ECO:0000313" key="4">
    <source>
        <dbReference type="EMBL" id="PVY85415.1"/>
    </source>
</evidence>
<dbReference type="Proteomes" id="UP000245433">
    <property type="component" value="Unassembled WGS sequence"/>
</dbReference>
<feature type="domain" description="SUF system FeS cluster assembly SufBD N-terminal" evidence="3">
    <location>
        <begin position="58"/>
        <end position="126"/>
    </location>
</feature>
<dbReference type="Pfam" id="PF01458">
    <property type="entry name" value="SUFBD_core"/>
    <property type="match status" value="1"/>
</dbReference>
<name>A0A2U1DCK6_9LACO</name>
<dbReference type="GO" id="GO:0016226">
    <property type="term" value="P:iron-sulfur cluster assembly"/>
    <property type="evidence" value="ECO:0007669"/>
    <property type="project" value="InterPro"/>
</dbReference>
<organism evidence="4 5">
    <name type="scientific">Convivina intestini</name>
    <dbReference type="NCBI Taxonomy" id="1505726"/>
    <lineage>
        <taxon>Bacteria</taxon>
        <taxon>Bacillati</taxon>
        <taxon>Bacillota</taxon>
        <taxon>Bacilli</taxon>
        <taxon>Lactobacillales</taxon>
        <taxon>Lactobacillaceae</taxon>
        <taxon>Convivina</taxon>
    </lineage>
</organism>
<sequence length="392" mass="43241">MIKQANENLPMPVFEKVRYGPWQLEKMQPSQSIAASEDFQEDFLGLKVTGSTTTHQQLSPDLVAAGVLLMNIKQAYQEYPELVKNMVGTVIGRHSDRLAANNYDQFNTGFFLYIPANVQIEPDVQVVLNQIADGQGDLIARILVYVGENSQVKLLQRLQTLGNQASKASVVVEVLAQRGSRLTYANIDDFGPHTSAYINRQADVLANAQVDWVNASFNDGNTITRLASHVDGEGSISHAKVAAFTNRKQVQGFITEIQNSGRHSLGHIFQRGVILNSSALVFNGIGRIIKGAKGSDAQQESRVLMLSRRGRGEANPLLLIDENDVTAGHAASVGRVDEQQLYYLMSRGLPEKVARKLVIRGFIGEVLSQMPTNQAQQDLIDAIERKLQYERA</sequence>